<keyword evidence="2" id="KW-1185">Reference proteome</keyword>
<proteinExistence type="predicted"/>
<dbReference type="Pfam" id="PF06089">
    <property type="entry name" value="Asparaginase_II"/>
    <property type="match status" value="1"/>
</dbReference>
<dbReference type="PANTHER" id="PTHR42110">
    <property type="entry name" value="L-ASPARAGINASE, PUTATIVE (AFU_ORTHOLOGUE AFUA_3G11890)-RELATED"/>
    <property type="match status" value="1"/>
</dbReference>
<dbReference type="OrthoDB" id="9780674at2"/>
<evidence type="ECO:0000313" key="2">
    <source>
        <dbReference type="Proteomes" id="UP000318297"/>
    </source>
</evidence>
<dbReference type="PANTHER" id="PTHR42110:SF1">
    <property type="entry name" value="L-ASPARAGINASE, PUTATIVE (AFU_ORTHOLOGUE AFUA_3G11890)-RELATED"/>
    <property type="match status" value="1"/>
</dbReference>
<name>A0A561DVC2_9MICO</name>
<dbReference type="Proteomes" id="UP000318297">
    <property type="component" value="Unassembled WGS sequence"/>
</dbReference>
<accession>A0A561DVC2</accession>
<organism evidence="1 2">
    <name type="scientific">Rudaeicoccus suwonensis</name>
    <dbReference type="NCBI Taxonomy" id="657409"/>
    <lineage>
        <taxon>Bacteria</taxon>
        <taxon>Bacillati</taxon>
        <taxon>Actinomycetota</taxon>
        <taxon>Actinomycetes</taxon>
        <taxon>Micrococcales</taxon>
        <taxon>Dermacoccaceae</taxon>
        <taxon>Rudaeicoccus</taxon>
    </lineage>
</organism>
<protein>
    <submittedName>
        <fullName evidence="1">Asparaginase</fullName>
    </submittedName>
</protein>
<gene>
    <name evidence="1" type="ORF">BKA23_3484</name>
</gene>
<comment type="caution">
    <text evidence="1">The sequence shown here is derived from an EMBL/GenBank/DDBJ whole genome shotgun (WGS) entry which is preliminary data.</text>
</comment>
<evidence type="ECO:0000313" key="1">
    <source>
        <dbReference type="EMBL" id="TWE07302.1"/>
    </source>
</evidence>
<dbReference type="AlphaFoldDB" id="A0A561DVC2"/>
<dbReference type="EMBL" id="VIVQ01000006">
    <property type="protein sequence ID" value="TWE07302.1"/>
    <property type="molecule type" value="Genomic_DNA"/>
</dbReference>
<dbReference type="InterPro" id="IPR010349">
    <property type="entry name" value="Asparaginase_II"/>
</dbReference>
<sequence>MRPQLSPHSRLGEPTTGYVWWPPIVGPVTSSADALAAAPVLAQVDRNGFVESVHHGVAVITGPDGSVEFAAGDASAPCFPRSSNKPIQALAMLRAGLTLGDPRLLALASASHSGEDFHLAGVLEILSGAGLSETDLQNTPDLPYDEQARREWLRGGRDATSLAQNCSGKHAAMLATCVAAGWDTRTYRDPEHPLQQLMAQTLADLAGEPVAATGIDGCGAPVMAISPGGLARAFGRIAGAADGTDEARVRDAIRERPEYLGGTRRDVTALIRGVDGLIAKDGAEAVYAVGLADGRGLAVKIADGSQRARPVVMAALLRRAGIDGDAVDALAHSEILGHGAPVGAVRAIGI</sequence>
<reference evidence="1 2" key="1">
    <citation type="submission" date="2019-06" db="EMBL/GenBank/DDBJ databases">
        <title>Sequencing the genomes of 1000 actinobacteria strains.</title>
        <authorList>
            <person name="Klenk H.-P."/>
        </authorList>
    </citation>
    <scope>NUCLEOTIDE SEQUENCE [LARGE SCALE GENOMIC DNA]</scope>
    <source>
        <strain evidence="1 2">DSM 19560</strain>
    </source>
</reference>